<sequence length="390" mass="42685">MDFALNEEQQMMIETARKVGERFGPDYWRRKDADKEFPTECWQAICDAGLAGAMLPEDLGGAGLGMVEVALIIEELCAAGAGATLAQVFMLNPIFGGVSVAKYGTDRMKAEWLPKLCTGEMQFCMALTEPDAGTNSLELRTTAVAEGDGWRLNGQKIWITGVPQSQKMLVVARTTPVDQSPKKTHGISLFMIDTNREGVSHTAIDKLGTNTLPSSQVFFDNVQVRADELIGDVDKGWHQLLDVLNTERIVTTAGLIGAGRLAIRLGVDYANERRVFGNKPIGSYQAIQFPLAQHWAELEAAKLLNLKAASFFDNGLPFGSESNAAKLIASQAASAVAERSMQVMGGMGFSKEMHVERLWRDARLFRFAPVSEEMILNYIAMANLGLPRSY</sequence>
<reference evidence="10" key="2">
    <citation type="submission" date="2020-09" db="EMBL/GenBank/DDBJ databases">
        <authorList>
            <person name="Sun Q."/>
            <person name="Kim S."/>
        </authorList>
    </citation>
    <scope>NUCLEOTIDE SEQUENCE</scope>
    <source>
        <strain evidence="10">KCTC 42650</strain>
    </source>
</reference>
<dbReference type="RefSeq" id="WP_189681951.1">
    <property type="nucleotide sequence ID" value="NZ_BNCJ01000016.1"/>
</dbReference>
<evidence type="ECO:0000256" key="3">
    <source>
        <dbReference type="ARBA" id="ARBA00022630"/>
    </source>
</evidence>
<comment type="similarity">
    <text evidence="2 6">Belongs to the acyl-CoA dehydrogenase family.</text>
</comment>
<organism evidence="10 11">
    <name type="scientific">Seohaeicola zhoushanensis</name>
    <dbReference type="NCBI Taxonomy" id="1569283"/>
    <lineage>
        <taxon>Bacteria</taxon>
        <taxon>Pseudomonadati</taxon>
        <taxon>Pseudomonadota</taxon>
        <taxon>Alphaproteobacteria</taxon>
        <taxon>Rhodobacterales</taxon>
        <taxon>Roseobacteraceae</taxon>
        <taxon>Seohaeicola</taxon>
    </lineage>
</organism>
<dbReference type="InterPro" id="IPR006089">
    <property type="entry name" value="Acyl-CoA_DH_CS"/>
</dbReference>
<comment type="cofactor">
    <cofactor evidence="1 6">
        <name>FAD</name>
        <dbReference type="ChEBI" id="CHEBI:57692"/>
    </cofactor>
</comment>
<accession>A0A8J3H107</accession>
<protein>
    <submittedName>
        <fullName evidence="10">Acyl-CoA dehydrogenase</fullName>
    </submittedName>
</protein>
<evidence type="ECO:0000259" key="8">
    <source>
        <dbReference type="Pfam" id="PF02770"/>
    </source>
</evidence>
<keyword evidence="4 6" id="KW-0274">FAD</keyword>
<evidence type="ECO:0000256" key="2">
    <source>
        <dbReference type="ARBA" id="ARBA00009347"/>
    </source>
</evidence>
<dbReference type="AlphaFoldDB" id="A0A8J3H107"/>
<evidence type="ECO:0000256" key="4">
    <source>
        <dbReference type="ARBA" id="ARBA00022827"/>
    </source>
</evidence>
<dbReference type="InterPro" id="IPR013786">
    <property type="entry name" value="AcylCoA_DH/ox_N"/>
</dbReference>
<evidence type="ECO:0000256" key="1">
    <source>
        <dbReference type="ARBA" id="ARBA00001974"/>
    </source>
</evidence>
<dbReference type="GO" id="GO:0050660">
    <property type="term" value="F:flavin adenine dinucleotide binding"/>
    <property type="evidence" value="ECO:0007669"/>
    <property type="project" value="InterPro"/>
</dbReference>
<dbReference type="Gene3D" id="1.10.540.10">
    <property type="entry name" value="Acyl-CoA dehydrogenase/oxidase, N-terminal domain"/>
    <property type="match status" value="1"/>
</dbReference>
<dbReference type="GO" id="GO:0003995">
    <property type="term" value="F:acyl-CoA dehydrogenase activity"/>
    <property type="evidence" value="ECO:0007669"/>
    <property type="project" value="InterPro"/>
</dbReference>
<dbReference type="EMBL" id="BNCJ01000016">
    <property type="protein sequence ID" value="GHF65266.1"/>
    <property type="molecule type" value="Genomic_DNA"/>
</dbReference>
<dbReference type="PANTHER" id="PTHR43884:SF12">
    <property type="entry name" value="ISOVALERYL-COA DEHYDROGENASE, MITOCHONDRIAL-RELATED"/>
    <property type="match status" value="1"/>
</dbReference>
<keyword evidence="11" id="KW-1185">Reference proteome</keyword>
<evidence type="ECO:0000259" key="7">
    <source>
        <dbReference type="Pfam" id="PF00441"/>
    </source>
</evidence>
<dbReference type="FunFam" id="2.40.110.10:FF:000002">
    <property type="entry name" value="Acyl-CoA dehydrogenase fadE12"/>
    <property type="match status" value="1"/>
</dbReference>
<dbReference type="Gene3D" id="2.40.110.10">
    <property type="entry name" value="Butyryl-CoA Dehydrogenase, subunit A, domain 2"/>
    <property type="match status" value="1"/>
</dbReference>
<name>A0A8J3H107_9RHOB</name>
<feature type="domain" description="Acyl-CoA dehydrogenase/oxidase N-terminal" evidence="9">
    <location>
        <begin position="6"/>
        <end position="120"/>
    </location>
</feature>
<gene>
    <name evidence="10" type="ORF">GCM10017056_40610</name>
</gene>
<reference evidence="10" key="1">
    <citation type="journal article" date="2014" name="Int. J. Syst. Evol. Microbiol.">
        <title>Complete genome sequence of Corynebacterium casei LMG S-19264T (=DSM 44701T), isolated from a smear-ripened cheese.</title>
        <authorList>
            <consortium name="US DOE Joint Genome Institute (JGI-PGF)"/>
            <person name="Walter F."/>
            <person name="Albersmeier A."/>
            <person name="Kalinowski J."/>
            <person name="Ruckert C."/>
        </authorList>
    </citation>
    <scope>NUCLEOTIDE SEQUENCE</scope>
    <source>
        <strain evidence="10">KCTC 42650</strain>
    </source>
</reference>
<dbReference type="InterPro" id="IPR009100">
    <property type="entry name" value="AcylCoA_DH/oxidase_NM_dom_sf"/>
</dbReference>
<dbReference type="Pfam" id="PF02770">
    <property type="entry name" value="Acyl-CoA_dh_M"/>
    <property type="match status" value="1"/>
</dbReference>
<dbReference type="Proteomes" id="UP000626220">
    <property type="component" value="Unassembled WGS sequence"/>
</dbReference>
<keyword evidence="5 6" id="KW-0560">Oxidoreductase</keyword>
<dbReference type="Pfam" id="PF00441">
    <property type="entry name" value="Acyl-CoA_dh_1"/>
    <property type="match status" value="1"/>
</dbReference>
<dbReference type="InterPro" id="IPR009075">
    <property type="entry name" value="AcylCo_DH/oxidase_C"/>
</dbReference>
<dbReference type="PIRSF" id="PIRSF016578">
    <property type="entry name" value="HsaA"/>
    <property type="match status" value="1"/>
</dbReference>
<dbReference type="InterPro" id="IPR006091">
    <property type="entry name" value="Acyl-CoA_Oxase/DH_mid-dom"/>
</dbReference>
<evidence type="ECO:0000256" key="5">
    <source>
        <dbReference type="ARBA" id="ARBA00023002"/>
    </source>
</evidence>
<comment type="caution">
    <text evidence="10">The sequence shown here is derived from an EMBL/GenBank/DDBJ whole genome shotgun (WGS) entry which is preliminary data.</text>
</comment>
<dbReference type="SUPFAM" id="SSF47203">
    <property type="entry name" value="Acyl-CoA dehydrogenase C-terminal domain-like"/>
    <property type="match status" value="1"/>
</dbReference>
<dbReference type="CDD" id="cd00567">
    <property type="entry name" value="ACAD"/>
    <property type="match status" value="1"/>
</dbReference>
<dbReference type="InterPro" id="IPR037069">
    <property type="entry name" value="AcylCoA_DH/ox_N_sf"/>
</dbReference>
<evidence type="ECO:0000259" key="9">
    <source>
        <dbReference type="Pfam" id="PF02771"/>
    </source>
</evidence>
<evidence type="ECO:0000313" key="11">
    <source>
        <dbReference type="Proteomes" id="UP000626220"/>
    </source>
</evidence>
<dbReference type="PANTHER" id="PTHR43884">
    <property type="entry name" value="ACYL-COA DEHYDROGENASE"/>
    <property type="match status" value="1"/>
</dbReference>
<dbReference type="InterPro" id="IPR036250">
    <property type="entry name" value="AcylCo_DH-like_C"/>
</dbReference>
<proteinExistence type="inferred from homology"/>
<feature type="domain" description="Acyl-CoA oxidase/dehydrogenase middle" evidence="8">
    <location>
        <begin position="124"/>
        <end position="222"/>
    </location>
</feature>
<dbReference type="InterPro" id="IPR046373">
    <property type="entry name" value="Acyl-CoA_Oxase/DH_mid-dom_sf"/>
</dbReference>
<feature type="domain" description="Acyl-CoA dehydrogenase/oxidase C-terminal" evidence="7">
    <location>
        <begin position="234"/>
        <end position="382"/>
    </location>
</feature>
<evidence type="ECO:0000313" key="10">
    <source>
        <dbReference type="EMBL" id="GHF65266.1"/>
    </source>
</evidence>
<keyword evidence="3 6" id="KW-0285">Flavoprotein</keyword>
<dbReference type="Pfam" id="PF02771">
    <property type="entry name" value="Acyl-CoA_dh_N"/>
    <property type="match status" value="1"/>
</dbReference>
<evidence type="ECO:0000256" key="6">
    <source>
        <dbReference type="RuleBase" id="RU362125"/>
    </source>
</evidence>
<dbReference type="PROSITE" id="PS00073">
    <property type="entry name" value="ACYL_COA_DH_2"/>
    <property type="match status" value="1"/>
</dbReference>
<dbReference type="SUPFAM" id="SSF56645">
    <property type="entry name" value="Acyl-CoA dehydrogenase NM domain-like"/>
    <property type="match status" value="1"/>
</dbReference>
<dbReference type="Gene3D" id="1.20.140.10">
    <property type="entry name" value="Butyryl-CoA Dehydrogenase, subunit A, domain 3"/>
    <property type="match status" value="1"/>
</dbReference>